<keyword evidence="1" id="KW-0812">Transmembrane</keyword>
<feature type="signal peptide" evidence="2">
    <location>
        <begin position="1"/>
        <end position="26"/>
    </location>
</feature>
<feature type="transmembrane region" description="Helical" evidence="1">
    <location>
        <begin position="52"/>
        <end position="73"/>
    </location>
</feature>
<keyword evidence="4" id="KW-1185">Reference proteome</keyword>
<organism evidence="3 4">
    <name type="scientific">Geopseudomonas aromaticivorans</name>
    <dbReference type="NCBI Taxonomy" id="2849492"/>
    <lineage>
        <taxon>Bacteria</taxon>
        <taxon>Pseudomonadati</taxon>
        <taxon>Pseudomonadota</taxon>
        <taxon>Gammaproteobacteria</taxon>
        <taxon>Pseudomonadales</taxon>
        <taxon>Pseudomonadaceae</taxon>
        <taxon>Geopseudomonas</taxon>
    </lineage>
</organism>
<dbReference type="RefSeq" id="WP_217682573.1">
    <property type="nucleotide sequence ID" value="NZ_JAHRGL010000049.1"/>
</dbReference>
<accession>A0ABS6MZB1</accession>
<dbReference type="EMBL" id="JAHRGL010000049">
    <property type="protein sequence ID" value="MBV2134135.1"/>
    <property type="molecule type" value="Genomic_DNA"/>
</dbReference>
<evidence type="ECO:0000256" key="1">
    <source>
        <dbReference type="SAM" id="Phobius"/>
    </source>
</evidence>
<feature type="chain" id="PRO_5047133756" evidence="2">
    <location>
        <begin position="27"/>
        <end position="122"/>
    </location>
</feature>
<keyword evidence="1" id="KW-1133">Transmembrane helix</keyword>
<gene>
    <name evidence="3" type="ORF">KRX52_15255</name>
</gene>
<keyword evidence="1" id="KW-0472">Membrane</keyword>
<protein>
    <submittedName>
        <fullName evidence="3">Multidrug transporter</fullName>
    </submittedName>
</protein>
<comment type="caution">
    <text evidence="3">The sequence shown here is derived from an EMBL/GenBank/DDBJ whole genome shotgun (WGS) entry which is preliminary data.</text>
</comment>
<proteinExistence type="predicted"/>
<evidence type="ECO:0000313" key="3">
    <source>
        <dbReference type="EMBL" id="MBV2134135.1"/>
    </source>
</evidence>
<sequence>MNLFRSTALGLILTTGLATLPLSASAQQDNVSGDPTYTLEAPPAYAMVGDLLVARPLLIAGTIIGAAVFIVSLPFSALGGNVEEAADALIGTPGREAFVRCLGCTSAEKPYRQAQQDSQGQY</sequence>
<evidence type="ECO:0000256" key="2">
    <source>
        <dbReference type="SAM" id="SignalP"/>
    </source>
</evidence>
<dbReference type="Proteomes" id="UP000813068">
    <property type="component" value="Unassembled WGS sequence"/>
</dbReference>
<evidence type="ECO:0000313" key="4">
    <source>
        <dbReference type="Proteomes" id="UP000813068"/>
    </source>
</evidence>
<reference evidence="3 4" key="1">
    <citation type="submission" date="2021-06" db="EMBL/GenBank/DDBJ databases">
        <title>Differences between aerobic and microaerobic xylene degrading microbial communities.</title>
        <authorList>
            <person name="Banerjee S."/>
            <person name="Tancsics A."/>
        </authorList>
    </citation>
    <scope>NUCLEOTIDE SEQUENCE [LARGE SCALE GENOMIC DNA]</scope>
    <source>
        <strain evidence="3 4">MAP12</strain>
    </source>
</reference>
<keyword evidence="2" id="KW-0732">Signal</keyword>
<name>A0ABS6MZB1_9GAMM</name>